<evidence type="ECO:0000313" key="11">
    <source>
        <dbReference type="EMBL" id="GEJ56899.1"/>
    </source>
</evidence>
<keyword evidence="9" id="KW-0472">Membrane</keyword>
<organism evidence="11 12">
    <name type="scientific">Anaeromyxobacter diazotrophicus</name>
    <dbReference type="NCBI Taxonomy" id="2590199"/>
    <lineage>
        <taxon>Bacteria</taxon>
        <taxon>Pseudomonadati</taxon>
        <taxon>Myxococcota</taxon>
        <taxon>Myxococcia</taxon>
        <taxon>Myxococcales</taxon>
        <taxon>Cystobacterineae</taxon>
        <taxon>Anaeromyxobacteraceae</taxon>
        <taxon>Anaeromyxobacter</taxon>
    </lineage>
</organism>
<evidence type="ECO:0000256" key="3">
    <source>
        <dbReference type="ARBA" id="ARBA00022679"/>
    </source>
</evidence>
<dbReference type="EMBL" id="BJTG01000003">
    <property type="protein sequence ID" value="GEJ56899.1"/>
    <property type="molecule type" value="Genomic_DNA"/>
</dbReference>
<feature type="compositionally biased region" description="Low complexity" evidence="8">
    <location>
        <begin position="381"/>
        <end position="399"/>
    </location>
</feature>
<evidence type="ECO:0000256" key="4">
    <source>
        <dbReference type="ARBA" id="ARBA00022741"/>
    </source>
</evidence>
<evidence type="ECO:0000256" key="1">
    <source>
        <dbReference type="ARBA" id="ARBA00012513"/>
    </source>
</evidence>
<keyword evidence="9" id="KW-0812">Transmembrane</keyword>
<comment type="caution">
    <text evidence="11">The sequence shown here is derived from an EMBL/GenBank/DDBJ whole genome shotgun (WGS) entry which is preliminary data.</text>
</comment>
<evidence type="ECO:0000259" key="10">
    <source>
        <dbReference type="PROSITE" id="PS50011"/>
    </source>
</evidence>
<dbReference type="PANTHER" id="PTHR43289">
    <property type="entry name" value="MITOGEN-ACTIVATED PROTEIN KINASE KINASE KINASE 20-RELATED"/>
    <property type="match status" value="1"/>
</dbReference>
<dbReference type="PROSITE" id="PS00107">
    <property type="entry name" value="PROTEIN_KINASE_ATP"/>
    <property type="match status" value="1"/>
</dbReference>
<feature type="transmembrane region" description="Helical" evidence="9">
    <location>
        <begin position="357"/>
        <end position="374"/>
    </location>
</feature>
<dbReference type="FunFam" id="1.10.510.10:FF:000021">
    <property type="entry name" value="Serine/threonine protein kinase"/>
    <property type="match status" value="1"/>
</dbReference>
<dbReference type="AlphaFoldDB" id="A0A7I9VLB5"/>
<evidence type="ECO:0000256" key="2">
    <source>
        <dbReference type="ARBA" id="ARBA00022527"/>
    </source>
</evidence>
<evidence type="ECO:0000256" key="9">
    <source>
        <dbReference type="SAM" id="Phobius"/>
    </source>
</evidence>
<dbReference type="Gene3D" id="3.30.200.20">
    <property type="entry name" value="Phosphorylase Kinase, domain 1"/>
    <property type="match status" value="1"/>
</dbReference>
<dbReference type="EC" id="2.7.11.1" evidence="1"/>
<evidence type="ECO:0000256" key="8">
    <source>
        <dbReference type="SAM" id="MobiDB-lite"/>
    </source>
</evidence>
<evidence type="ECO:0000256" key="7">
    <source>
        <dbReference type="PROSITE-ProRule" id="PRU10141"/>
    </source>
</evidence>
<dbReference type="Proteomes" id="UP000503640">
    <property type="component" value="Unassembled WGS sequence"/>
</dbReference>
<feature type="domain" description="Protein kinase" evidence="10">
    <location>
        <begin position="20"/>
        <end position="288"/>
    </location>
</feature>
<keyword evidence="4 7" id="KW-0547">Nucleotide-binding</keyword>
<evidence type="ECO:0000256" key="5">
    <source>
        <dbReference type="ARBA" id="ARBA00022777"/>
    </source>
</evidence>
<dbReference type="InterPro" id="IPR008271">
    <property type="entry name" value="Ser/Thr_kinase_AS"/>
</dbReference>
<reference evidence="12" key="1">
    <citation type="journal article" date="2020" name="Appl. Environ. Microbiol.">
        <title>Diazotrophic Anaeromyxobacter Isolates from Soils.</title>
        <authorList>
            <person name="Masuda Y."/>
            <person name="Yamanaka H."/>
            <person name="Xu Z.X."/>
            <person name="Shiratori Y."/>
            <person name="Aono T."/>
            <person name="Amachi S."/>
            <person name="Senoo K."/>
            <person name="Itoh H."/>
        </authorList>
    </citation>
    <scope>NUCLEOTIDE SEQUENCE [LARGE SCALE GENOMIC DNA]</scope>
    <source>
        <strain evidence="12">R267</strain>
    </source>
</reference>
<dbReference type="GO" id="GO:0004674">
    <property type="term" value="F:protein serine/threonine kinase activity"/>
    <property type="evidence" value="ECO:0007669"/>
    <property type="project" value="UniProtKB-KW"/>
</dbReference>
<protein>
    <recommendedName>
        <fullName evidence="1">non-specific serine/threonine protein kinase</fullName>
        <ecNumber evidence="1">2.7.11.1</ecNumber>
    </recommendedName>
</protein>
<keyword evidence="3" id="KW-0808">Transferase</keyword>
<dbReference type="InterPro" id="IPR017441">
    <property type="entry name" value="Protein_kinase_ATP_BS"/>
</dbReference>
<proteinExistence type="predicted"/>
<feature type="compositionally biased region" description="Basic and acidic residues" evidence="8">
    <location>
        <begin position="446"/>
        <end position="459"/>
    </location>
</feature>
<gene>
    <name evidence="11" type="ORF">AMYX_16400</name>
</gene>
<feature type="binding site" evidence="7">
    <location>
        <position position="49"/>
    </location>
    <ligand>
        <name>ATP</name>
        <dbReference type="ChEBI" id="CHEBI:30616"/>
    </ligand>
</feature>
<dbReference type="InterPro" id="IPR011009">
    <property type="entry name" value="Kinase-like_dom_sf"/>
</dbReference>
<keyword evidence="2" id="KW-0723">Serine/threonine-protein kinase</keyword>
<keyword evidence="6 7" id="KW-0067">ATP-binding</keyword>
<accession>A0A7I9VLB5</accession>
<feature type="region of interest" description="Disordered" evidence="8">
    <location>
        <begin position="302"/>
        <end position="353"/>
    </location>
</feature>
<dbReference type="PROSITE" id="PS50011">
    <property type="entry name" value="PROTEIN_KINASE_DOM"/>
    <property type="match status" value="1"/>
</dbReference>
<dbReference type="SMART" id="SM00220">
    <property type="entry name" value="S_TKc"/>
    <property type="match status" value="1"/>
</dbReference>
<dbReference type="Pfam" id="PF00069">
    <property type="entry name" value="Pkinase"/>
    <property type="match status" value="1"/>
</dbReference>
<dbReference type="GO" id="GO:0005524">
    <property type="term" value="F:ATP binding"/>
    <property type="evidence" value="ECO:0007669"/>
    <property type="project" value="UniProtKB-UniRule"/>
</dbReference>
<keyword evidence="9" id="KW-1133">Transmembrane helix</keyword>
<keyword evidence="5" id="KW-0418">Kinase</keyword>
<dbReference type="SUPFAM" id="SSF56112">
    <property type="entry name" value="Protein kinase-like (PK-like)"/>
    <property type="match status" value="1"/>
</dbReference>
<evidence type="ECO:0000256" key="6">
    <source>
        <dbReference type="ARBA" id="ARBA00022840"/>
    </source>
</evidence>
<dbReference type="InterPro" id="IPR000719">
    <property type="entry name" value="Prot_kinase_dom"/>
</dbReference>
<feature type="region of interest" description="Disordered" evidence="8">
    <location>
        <begin position="381"/>
        <end position="459"/>
    </location>
</feature>
<dbReference type="CDD" id="cd14014">
    <property type="entry name" value="STKc_PknB_like"/>
    <property type="match status" value="1"/>
</dbReference>
<dbReference type="PANTHER" id="PTHR43289:SF6">
    <property type="entry name" value="SERINE_THREONINE-PROTEIN KINASE NEKL-3"/>
    <property type="match status" value="1"/>
</dbReference>
<sequence length="459" mass="48433">MDATPLVPDPLLGQILGERYRLLAVLGEGGMGTVYRAEHVVLRKRMAVKVLRPELSADQDLVRRFQQEAVAASAIGQENIVDVTDFGRTAQGALYFVMEELEGQGLSVLLAAGPPPLERALLILAQVCRALAAAHGRGIVHRDLKPDNVIVVRREDGTDFVKVVDFGISKNGAGPEPGRLTTRAGFIMGTPEYMAPEQGASATVDHRADIYAFGVLAYELLTGRLPLRGETAIATLLEHQTKVPEAPSQLRPGLPPALDALVMKALEKRPEQRQQSMFEVAAELTPVLAGLGLPPVYERAPTPAPRFAPGSGLTQRFESLAGPGSALSRSTGRGATLALEEGQTAGSRRGRGRRARYGAALVLAVAAIAVLVALRRAPAPDAAAARAPGERAAAARGEPTPAPPAPAPDLPSQTLTVTPAPSRAEQRISPPARGRALGGRPASGDNRGRKLDDLKPDPF</sequence>
<dbReference type="Gene3D" id="1.10.510.10">
    <property type="entry name" value="Transferase(Phosphotransferase) domain 1"/>
    <property type="match status" value="1"/>
</dbReference>
<name>A0A7I9VLB5_9BACT</name>
<dbReference type="PROSITE" id="PS00108">
    <property type="entry name" value="PROTEIN_KINASE_ST"/>
    <property type="match status" value="1"/>
</dbReference>
<keyword evidence="12" id="KW-1185">Reference proteome</keyword>
<evidence type="ECO:0000313" key="12">
    <source>
        <dbReference type="Proteomes" id="UP000503640"/>
    </source>
</evidence>
<feature type="compositionally biased region" description="Pro residues" evidence="8">
    <location>
        <begin position="400"/>
        <end position="409"/>
    </location>
</feature>